<dbReference type="EC" id="2.1.-.-" evidence="2"/>
<keyword evidence="2" id="KW-0489">Methyltransferase</keyword>
<dbReference type="EMBL" id="CP138348">
    <property type="protein sequence ID" value="WPF87427.1"/>
    <property type="molecule type" value="Genomic_DNA"/>
</dbReference>
<dbReference type="GO" id="GO:0008757">
    <property type="term" value="F:S-adenosylmethionine-dependent methyltransferase activity"/>
    <property type="evidence" value="ECO:0007669"/>
    <property type="project" value="InterPro"/>
</dbReference>
<gene>
    <name evidence="2" type="ORF">SAY89_11495</name>
</gene>
<feature type="domain" description="Methyltransferase type 11" evidence="1">
    <location>
        <begin position="44"/>
        <end position="140"/>
    </location>
</feature>
<proteinExistence type="predicted"/>
<dbReference type="CDD" id="cd02440">
    <property type="entry name" value="AdoMet_MTases"/>
    <property type="match status" value="1"/>
</dbReference>
<dbReference type="AlphaFoldDB" id="A0AAF1C0B9"/>
<dbReference type="InterPro" id="IPR013216">
    <property type="entry name" value="Methyltransf_11"/>
</dbReference>
<dbReference type="SUPFAM" id="SSF53335">
    <property type="entry name" value="S-adenosyl-L-methionine-dependent methyltransferases"/>
    <property type="match status" value="1"/>
</dbReference>
<organism evidence="2">
    <name type="scientific">Cyanobacterium aponinum AL20115</name>
    <dbReference type="NCBI Taxonomy" id="3090662"/>
    <lineage>
        <taxon>Bacteria</taxon>
        <taxon>Bacillati</taxon>
        <taxon>Cyanobacteriota</taxon>
        <taxon>Cyanophyceae</taxon>
        <taxon>Oscillatoriophycideae</taxon>
        <taxon>Chroococcales</taxon>
        <taxon>Geminocystaceae</taxon>
        <taxon>Cyanobacterium</taxon>
    </lineage>
</organism>
<dbReference type="PANTHER" id="PTHR43464">
    <property type="entry name" value="METHYLTRANSFERASE"/>
    <property type="match status" value="1"/>
</dbReference>
<reference evidence="2" key="1">
    <citation type="submission" date="2023-11" db="EMBL/GenBank/DDBJ databases">
        <title>Genome sequence of Cyanobacterium aponinum BCRC AL20115.</title>
        <authorList>
            <person name="Chang H.-Y."/>
            <person name="Lin K.-M."/>
            <person name="Hsueh H.-T."/>
            <person name="Chu H.-A."/>
            <person name="Kuo C.-H."/>
        </authorList>
    </citation>
    <scope>NUCLEOTIDE SEQUENCE</scope>
    <source>
        <strain evidence="2">AL20115</strain>
    </source>
</reference>
<dbReference type="Gene3D" id="3.40.50.150">
    <property type="entry name" value="Vaccinia Virus protein VP39"/>
    <property type="match status" value="1"/>
</dbReference>
<keyword evidence="2" id="KW-0808">Transferase</keyword>
<dbReference type="GO" id="GO:0032259">
    <property type="term" value="P:methylation"/>
    <property type="evidence" value="ECO:0007669"/>
    <property type="project" value="UniProtKB-KW"/>
</dbReference>
<dbReference type="PANTHER" id="PTHR43464:SF78">
    <property type="entry name" value="SLR1117 PROTEIN"/>
    <property type="match status" value="1"/>
</dbReference>
<dbReference type="Pfam" id="PF08241">
    <property type="entry name" value="Methyltransf_11"/>
    <property type="match status" value="1"/>
</dbReference>
<dbReference type="RefSeq" id="WP_320001013.1">
    <property type="nucleotide sequence ID" value="NZ_CP138348.1"/>
</dbReference>
<protein>
    <submittedName>
        <fullName evidence="2">Class I SAM-dependent methyltransferase</fullName>
        <ecNumber evidence="2">2.1.-.-</ecNumber>
    </submittedName>
</protein>
<evidence type="ECO:0000259" key="1">
    <source>
        <dbReference type="Pfam" id="PF08241"/>
    </source>
</evidence>
<dbReference type="InterPro" id="IPR029063">
    <property type="entry name" value="SAM-dependent_MTases_sf"/>
</dbReference>
<evidence type="ECO:0000313" key="2">
    <source>
        <dbReference type="EMBL" id="WPF87427.1"/>
    </source>
</evidence>
<name>A0AAF1C0B9_9CHRO</name>
<accession>A0AAF1C0B9</accession>
<sequence>MEDYQLLIDLHKNAYRQGPGGDTESKKALDLGMLDKSQPLKIADIGCGTGASALLLGNLLDAQITAVDFLQDFLDILNTRAKNSGLAEKISTLCCSMENLPFEDEEYDVIWSEGAIYNMGFEKGVIDWNRYLKVGGLLVVSEITWISNSRPLEIQQYWEKEYPEIDVSSSKIKILEKNGYSPIGYFVLPEHCWLDNYYQPMQNNFQDFLLRNGNSEDARAIVEAENEEIELYKKYKNYYSYGVYIAKKLHLP</sequence>